<keyword evidence="19" id="KW-0636">Prenylation</keyword>
<reference evidence="22" key="3">
    <citation type="submission" date="2025-09" db="UniProtKB">
        <authorList>
            <consortium name="Ensembl"/>
        </authorList>
    </citation>
    <scope>IDENTIFICATION</scope>
</reference>
<keyword evidence="15" id="KW-0342">GTP-binding</keyword>
<dbReference type="GO" id="GO:0055038">
    <property type="term" value="C:recycling endosome membrane"/>
    <property type="evidence" value="ECO:0007669"/>
    <property type="project" value="UniProtKB-SubCell"/>
</dbReference>
<evidence type="ECO:0000256" key="3">
    <source>
        <dbReference type="ARBA" id="ARBA00004279"/>
    </source>
</evidence>
<comment type="cofactor">
    <cofactor evidence="1">
        <name>Mg(2+)</name>
        <dbReference type="ChEBI" id="CHEBI:18420"/>
    </cofactor>
</comment>
<evidence type="ECO:0000256" key="10">
    <source>
        <dbReference type="ARBA" id="ARBA00022741"/>
    </source>
</evidence>
<reference evidence="23" key="1">
    <citation type="submission" date="2011-12" db="EMBL/GenBank/DDBJ databases">
        <title>The Draft Genome of Lepisosteus oculatus.</title>
        <authorList>
            <consortium name="The Broad Institute Genome Assembly &amp; Analysis Group"/>
            <consortium name="Computational R&amp;D Group"/>
            <consortium name="and Sequencing Platform"/>
            <person name="Di Palma F."/>
            <person name="Alfoldi J."/>
            <person name="Johnson J."/>
            <person name="Berlin A."/>
            <person name="Gnerre S."/>
            <person name="Jaffe D."/>
            <person name="MacCallum I."/>
            <person name="Young S."/>
            <person name="Walker B.J."/>
            <person name="Lander E.S."/>
            <person name="Lindblad-Toh K."/>
        </authorList>
    </citation>
    <scope>NUCLEOTIDE SEQUENCE [LARGE SCALE GENOMIC DNA]</scope>
</reference>
<keyword evidence="9" id="KW-0479">Metal-binding</keyword>
<dbReference type="SMART" id="SM00174">
    <property type="entry name" value="RHO"/>
    <property type="match status" value="1"/>
</dbReference>
<dbReference type="Ensembl" id="ENSLOCT00000005973.1">
    <property type="protein sequence ID" value="ENSLOCP00000005965.1"/>
    <property type="gene ID" value="ENSLOCG00000004961.1"/>
</dbReference>
<dbReference type="STRING" id="7918.ENSLOCP00000005965"/>
<dbReference type="Pfam" id="PF00071">
    <property type="entry name" value="Ras"/>
    <property type="match status" value="1"/>
</dbReference>
<keyword evidence="14" id="KW-0653">Protein transport</keyword>
<dbReference type="HOGENOM" id="CLU_041217_10_2_1"/>
<evidence type="ECO:0000313" key="22">
    <source>
        <dbReference type="Ensembl" id="ENSLOCP00000005965.1"/>
    </source>
</evidence>
<dbReference type="InterPro" id="IPR001806">
    <property type="entry name" value="Small_GTPase"/>
</dbReference>
<evidence type="ECO:0000256" key="15">
    <source>
        <dbReference type="ARBA" id="ARBA00023134"/>
    </source>
</evidence>
<dbReference type="Proteomes" id="UP000018468">
    <property type="component" value="Linkage group LG12"/>
</dbReference>
<evidence type="ECO:0000256" key="4">
    <source>
        <dbReference type="ARBA" id="ARBA00004523"/>
    </source>
</evidence>
<dbReference type="SMART" id="SM00177">
    <property type="entry name" value="ARF"/>
    <property type="match status" value="1"/>
</dbReference>
<dbReference type="OMA" id="SCCKVGP"/>
<accession>W5MC56</accession>
<evidence type="ECO:0000256" key="8">
    <source>
        <dbReference type="ARBA" id="ARBA00022553"/>
    </source>
</evidence>
<dbReference type="GO" id="GO:0003924">
    <property type="term" value="F:GTPase activity"/>
    <property type="evidence" value="ECO:0000318"/>
    <property type="project" value="GO_Central"/>
</dbReference>
<keyword evidence="11" id="KW-0967">Endosome</keyword>
<dbReference type="FunFam" id="3.40.50.300:FF:001282">
    <property type="entry name" value="RAB17, member RAS oncogene family"/>
    <property type="match status" value="1"/>
</dbReference>
<evidence type="ECO:0000256" key="12">
    <source>
        <dbReference type="ARBA" id="ARBA00022801"/>
    </source>
</evidence>
<reference evidence="22" key="2">
    <citation type="submission" date="2025-08" db="UniProtKB">
        <authorList>
            <consortium name="Ensembl"/>
        </authorList>
    </citation>
    <scope>IDENTIFICATION</scope>
</reference>
<dbReference type="PROSITE" id="PS51420">
    <property type="entry name" value="RHO"/>
    <property type="match status" value="1"/>
</dbReference>
<dbReference type="Gene3D" id="3.40.50.300">
    <property type="entry name" value="P-loop containing nucleotide triphosphate hydrolases"/>
    <property type="match status" value="1"/>
</dbReference>
<evidence type="ECO:0000256" key="17">
    <source>
        <dbReference type="ARBA" id="ARBA00023273"/>
    </source>
</evidence>
<dbReference type="InterPro" id="IPR050209">
    <property type="entry name" value="Rab_GTPases_membrane_traffic"/>
</dbReference>
<evidence type="ECO:0000256" key="1">
    <source>
        <dbReference type="ARBA" id="ARBA00001946"/>
    </source>
</evidence>
<keyword evidence="23" id="KW-1185">Reference proteome</keyword>
<dbReference type="GO" id="GO:0046872">
    <property type="term" value="F:metal ion binding"/>
    <property type="evidence" value="ECO:0007669"/>
    <property type="project" value="UniProtKB-KW"/>
</dbReference>
<keyword evidence="7" id="KW-0813">Transport</keyword>
<comment type="similarity">
    <text evidence="5">Belongs to the small GTPase superfamily. Rab family.</text>
</comment>
<dbReference type="InParanoid" id="W5MC56"/>
<dbReference type="InterPro" id="IPR027417">
    <property type="entry name" value="P-loop_NTPase"/>
</dbReference>
<keyword evidence="8" id="KW-0597">Phosphoprotein</keyword>
<comment type="subcellular location">
    <subcellularLocation>
        <location evidence="3">Cell projection</location>
        <location evidence="3">Dendrite</location>
    </subcellularLocation>
    <subcellularLocation>
        <location evidence="2">Melanosome</location>
    </subcellularLocation>
    <subcellularLocation>
        <location evidence="4">Recycling endosome membrane</location>
        <topology evidence="4">Lipid-anchor</topology>
        <orientation evidence="4">Cytoplasmic side</orientation>
    </subcellularLocation>
</comment>
<keyword evidence="16" id="KW-0472">Membrane</keyword>
<evidence type="ECO:0000256" key="20">
    <source>
        <dbReference type="ARBA" id="ARBA00047660"/>
    </source>
</evidence>
<dbReference type="GO" id="GO:0005769">
    <property type="term" value="C:early endosome"/>
    <property type="evidence" value="ECO:0000318"/>
    <property type="project" value="GO_Central"/>
</dbReference>
<dbReference type="GO" id="GO:0012505">
    <property type="term" value="C:endomembrane system"/>
    <property type="evidence" value="ECO:0000318"/>
    <property type="project" value="GO_Central"/>
</dbReference>
<comment type="catalytic activity">
    <reaction evidence="20">
        <text>GTP + H2O = GDP + phosphate + H(+)</text>
        <dbReference type="Rhea" id="RHEA:19669"/>
        <dbReference type="ChEBI" id="CHEBI:15377"/>
        <dbReference type="ChEBI" id="CHEBI:15378"/>
        <dbReference type="ChEBI" id="CHEBI:37565"/>
        <dbReference type="ChEBI" id="CHEBI:43474"/>
        <dbReference type="ChEBI" id="CHEBI:58189"/>
        <dbReference type="EC" id="3.6.5.2"/>
    </reaction>
    <physiologicalReaction direction="left-to-right" evidence="20">
        <dbReference type="Rhea" id="RHEA:19670"/>
    </physiologicalReaction>
</comment>
<dbReference type="PROSITE" id="PS51419">
    <property type="entry name" value="RAB"/>
    <property type="match status" value="1"/>
</dbReference>
<dbReference type="PROSITE" id="PS51421">
    <property type="entry name" value="RAS"/>
    <property type="match status" value="1"/>
</dbReference>
<dbReference type="SMART" id="SM00173">
    <property type="entry name" value="RAS"/>
    <property type="match status" value="1"/>
</dbReference>
<evidence type="ECO:0000256" key="13">
    <source>
        <dbReference type="ARBA" id="ARBA00022842"/>
    </source>
</evidence>
<dbReference type="SUPFAM" id="SSF52540">
    <property type="entry name" value="P-loop containing nucleoside triphosphate hydrolases"/>
    <property type="match status" value="1"/>
</dbReference>
<evidence type="ECO:0000256" key="19">
    <source>
        <dbReference type="ARBA" id="ARBA00023289"/>
    </source>
</evidence>
<evidence type="ECO:0000256" key="16">
    <source>
        <dbReference type="ARBA" id="ARBA00023136"/>
    </source>
</evidence>
<dbReference type="Bgee" id="ENSLOCG00000004961">
    <property type="expression patterns" value="Expressed in intestine and 2 other cell types or tissues"/>
</dbReference>
<organism evidence="22 23">
    <name type="scientific">Lepisosteus oculatus</name>
    <name type="common">Spotted gar</name>
    <dbReference type="NCBI Taxonomy" id="7918"/>
    <lineage>
        <taxon>Eukaryota</taxon>
        <taxon>Metazoa</taxon>
        <taxon>Chordata</taxon>
        <taxon>Craniata</taxon>
        <taxon>Vertebrata</taxon>
        <taxon>Euteleostomi</taxon>
        <taxon>Actinopterygii</taxon>
        <taxon>Neopterygii</taxon>
        <taxon>Holostei</taxon>
        <taxon>Semionotiformes</taxon>
        <taxon>Lepisosteidae</taxon>
        <taxon>Lepisosteus</taxon>
    </lineage>
</organism>
<keyword evidence="13" id="KW-0460">Magnesium</keyword>
<keyword evidence="10" id="KW-0547">Nucleotide-binding</keyword>
<keyword evidence="17" id="KW-0966">Cell projection</keyword>
<dbReference type="GO" id="GO:0005525">
    <property type="term" value="F:GTP binding"/>
    <property type="evidence" value="ECO:0007669"/>
    <property type="project" value="UniProtKB-KW"/>
</dbReference>
<dbReference type="GO" id="GO:0120031">
    <property type="term" value="P:plasma membrane bounded cell projection assembly"/>
    <property type="evidence" value="ECO:0007669"/>
    <property type="project" value="UniProtKB-ARBA"/>
</dbReference>
<evidence type="ECO:0000256" key="21">
    <source>
        <dbReference type="ARBA" id="ARBA00067808"/>
    </source>
</evidence>
<evidence type="ECO:0000256" key="11">
    <source>
        <dbReference type="ARBA" id="ARBA00022753"/>
    </source>
</evidence>
<dbReference type="GO" id="GO:0030139">
    <property type="term" value="C:endocytic vesicle"/>
    <property type="evidence" value="ECO:0000318"/>
    <property type="project" value="GO_Central"/>
</dbReference>
<name>W5MC56_LEPOC</name>
<keyword evidence="12" id="KW-0378">Hydrolase</keyword>
<evidence type="ECO:0000256" key="2">
    <source>
        <dbReference type="ARBA" id="ARBA00004223"/>
    </source>
</evidence>
<evidence type="ECO:0000256" key="5">
    <source>
        <dbReference type="ARBA" id="ARBA00006270"/>
    </source>
</evidence>
<evidence type="ECO:0000256" key="7">
    <source>
        <dbReference type="ARBA" id="ARBA00022448"/>
    </source>
</evidence>
<protein>
    <recommendedName>
        <fullName evidence="21">Ras-related protein Rab-17</fullName>
        <ecNumber evidence="6">3.6.5.2</ecNumber>
    </recommendedName>
</protein>
<evidence type="ECO:0000256" key="18">
    <source>
        <dbReference type="ARBA" id="ARBA00023288"/>
    </source>
</evidence>
<evidence type="ECO:0000256" key="14">
    <source>
        <dbReference type="ARBA" id="ARBA00022927"/>
    </source>
</evidence>
<evidence type="ECO:0000313" key="23">
    <source>
        <dbReference type="Proteomes" id="UP000018468"/>
    </source>
</evidence>
<dbReference type="GO" id="GO:0030425">
    <property type="term" value="C:dendrite"/>
    <property type="evidence" value="ECO:0007669"/>
    <property type="project" value="UniProtKB-SubCell"/>
</dbReference>
<dbReference type="GO" id="GO:0005886">
    <property type="term" value="C:plasma membrane"/>
    <property type="evidence" value="ECO:0000318"/>
    <property type="project" value="GO_Central"/>
</dbReference>
<dbReference type="SMART" id="SM00175">
    <property type="entry name" value="RAB"/>
    <property type="match status" value="1"/>
</dbReference>
<dbReference type="eggNOG" id="KOG0092">
    <property type="taxonomic scope" value="Eukaryota"/>
</dbReference>
<sequence>TMTERKESKRRKESSAHTPAERRTLRVKMVLLGSSGVGKSSLAFRFSKEEFSSTVPTVGCAYMTHLVCLHDATLRFEIWDTAGQEKYHSVTPLYYRGAQAALVVYDITKRESFMRAQLWLRELERQYVPGETVVALVGNKGDLSDLRQVMLQEGQTLAENKGLLFTETSAKSGSKVSELLMTIAHRIRQSTTPESTLEEWKDSCVDLHSPETQRKQGTCCMAELH</sequence>
<evidence type="ECO:0000256" key="9">
    <source>
        <dbReference type="ARBA" id="ARBA00022723"/>
    </source>
</evidence>
<dbReference type="PRINTS" id="PR00449">
    <property type="entry name" value="RASTRNSFRMNG"/>
</dbReference>
<dbReference type="InterPro" id="IPR005225">
    <property type="entry name" value="Small_GTP-bd"/>
</dbReference>
<dbReference type="GO" id="GO:0042470">
    <property type="term" value="C:melanosome"/>
    <property type="evidence" value="ECO:0007669"/>
    <property type="project" value="UniProtKB-SubCell"/>
</dbReference>
<keyword evidence="18" id="KW-0449">Lipoprotein</keyword>
<dbReference type="GO" id="GO:0006886">
    <property type="term" value="P:intracellular protein transport"/>
    <property type="evidence" value="ECO:0000318"/>
    <property type="project" value="GO_Central"/>
</dbReference>
<dbReference type="SMART" id="SM00176">
    <property type="entry name" value="RAN"/>
    <property type="match status" value="1"/>
</dbReference>
<dbReference type="EMBL" id="AHAT01028915">
    <property type="status" value="NOT_ANNOTATED_CDS"/>
    <property type="molecule type" value="Genomic_DNA"/>
</dbReference>
<dbReference type="AlphaFoldDB" id="W5MC56"/>
<dbReference type="CDD" id="cd01860">
    <property type="entry name" value="Rab5_related"/>
    <property type="match status" value="1"/>
</dbReference>
<dbReference type="GO" id="GO:0003925">
    <property type="term" value="F:G protein activity"/>
    <property type="evidence" value="ECO:0007669"/>
    <property type="project" value="UniProtKB-EC"/>
</dbReference>
<dbReference type="PANTHER" id="PTHR47979">
    <property type="entry name" value="DRAB11-RELATED"/>
    <property type="match status" value="1"/>
</dbReference>
<evidence type="ECO:0000256" key="6">
    <source>
        <dbReference type="ARBA" id="ARBA00011984"/>
    </source>
</evidence>
<dbReference type="EC" id="3.6.5.2" evidence="6"/>
<dbReference type="NCBIfam" id="TIGR00231">
    <property type="entry name" value="small_GTP"/>
    <property type="match status" value="1"/>
</dbReference>
<proteinExistence type="inferred from homology"/>
<dbReference type="GeneTree" id="ENSGT00940000161839"/>